<dbReference type="PANTHER" id="PTHR30332">
    <property type="entry name" value="PROBABLE GENERAL SECRETION PATHWAY PROTEIN D"/>
    <property type="match status" value="1"/>
</dbReference>
<dbReference type="InterPro" id="IPR001775">
    <property type="entry name" value="GspD/PilQ"/>
</dbReference>
<name>A0A4U9WC53_SERFO</name>
<sequence>MLGEVHKNISRIFPSSDIEIKKIGQSYVISGTVASEDEKDKIYQIVGEGIGAAATINQKKVSAIQGADSTSDDSNNSSGWLDEVIYKGVINKLQMPLANQVNVKLTVVEVTKNFSENLGVDWGTITGASSSVTPGAFRFVKFNADTLSSMVHAISNDSVARVLAEPNLSVLSGETAQFLVGGEVPLVTSSQNGTSVQYKDFGIKLNIGAQSTRYGTYPYLT</sequence>
<evidence type="ECO:0000313" key="3">
    <source>
        <dbReference type="EMBL" id="VTR56594.1"/>
    </source>
</evidence>
<protein>
    <submittedName>
        <fullName evidence="3">Flp pilus assembly protein, secretin CpaC</fullName>
    </submittedName>
</protein>
<dbReference type="InterPro" id="IPR004846">
    <property type="entry name" value="T2SS/T3SS_dom"/>
</dbReference>
<accession>A0A4U9WC53</accession>
<dbReference type="PRINTS" id="PR00811">
    <property type="entry name" value="BCTERIALGSPD"/>
</dbReference>
<dbReference type="Pfam" id="PF00263">
    <property type="entry name" value="Secretin"/>
    <property type="match status" value="1"/>
</dbReference>
<organism evidence="3">
    <name type="scientific">Serratia fonticola</name>
    <dbReference type="NCBI Taxonomy" id="47917"/>
    <lineage>
        <taxon>Bacteria</taxon>
        <taxon>Pseudomonadati</taxon>
        <taxon>Pseudomonadota</taxon>
        <taxon>Gammaproteobacteria</taxon>
        <taxon>Enterobacterales</taxon>
        <taxon>Yersiniaceae</taxon>
        <taxon>Serratia</taxon>
    </lineage>
</organism>
<reference evidence="3" key="1">
    <citation type="submission" date="2019-05" db="EMBL/GenBank/DDBJ databases">
        <authorList>
            <consortium name="Pathogen Informatics"/>
        </authorList>
    </citation>
    <scope>NUCLEOTIDE SEQUENCE [LARGE SCALE GENOMIC DNA]</scope>
    <source>
        <strain evidence="3">NCTC12965</strain>
    </source>
</reference>
<feature type="domain" description="Type II/III secretion system secretin-like" evidence="2">
    <location>
        <begin position="154"/>
        <end position="212"/>
    </location>
</feature>
<dbReference type="PANTHER" id="PTHR30332:SF17">
    <property type="entry name" value="TYPE IV PILIATION SYSTEM PROTEIN DR_0774-RELATED"/>
    <property type="match status" value="1"/>
</dbReference>
<comment type="similarity">
    <text evidence="1">Belongs to the bacterial secretin family.</text>
</comment>
<dbReference type="GO" id="GO:0015627">
    <property type="term" value="C:type II protein secretion system complex"/>
    <property type="evidence" value="ECO:0007669"/>
    <property type="project" value="TreeGrafter"/>
</dbReference>
<evidence type="ECO:0000256" key="1">
    <source>
        <dbReference type="RuleBase" id="RU004003"/>
    </source>
</evidence>
<proteinExistence type="inferred from homology"/>
<dbReference type="EMBL" id="CABEEZ010000134">
    <property type="protein sequence ID" value="VTR56594.1"/>
    <property type="molecule type" value="Genomic_DNA"/>
</dbReference>
<gene>
    <name evidence="3" type="ORF">NCTC12965_07177</name>
</gene>
<dbReference type="AlphaFoldDB" id="A0A4U9WC53"/>
<dbReference type="InterPro" id="IPR050810">
    <property type="entry name" value="Bact_Secretion_Sys_Channel"/>
</dbReference>
<evidence type="ECO:0000259" key="2">
    <source>
        <dbReference type="Pfam" id="PF00263"/>
    </source>
</evidence>
<dbReference type="GO" id="GO:0009306">
    <property type="term" value="P:protein secretion"/>
    <property type="evidence" value="ECO:0007669"/>
    <property type="project" value="InterPro"/>
</dbReference>